<dbReference type="CDD" id="cd13875">
    <property type="entry name" value="CuRO_2_LCC_plant"/>
    <property type="match status" value="1"/>
</dbReference>
<dbReference type="Proteomes" id="UP000623129">
    <property type="component" value="Unassembled WGS sequence"/>
</dbReference>
<evidence type="ECO:0000256" key="2">
    <source>
        <dbReference type="ARBA" id="ARBA00002075"/>
    </source>
</evidence>
<dbReference type="Gene3D" id="2.60.40.420">
    <property type="entry name" value="Cupredoxins - blue copper proteins"/>
    <property type="match status" value="5"/>
</dbReference>
<dbReference type="Pfam" id="PF00394">
    <property type="entry name" value="Cu-oxidase"/>
    <property type="match status" value="2"/>
</dbReference>
<dbReference type="PROSITE" id="PS00079">
    <property type="entry name" value="MULTICOPPER_OXIDASE1"/>
    <property type="match status" value="1"/>
</dbReference>
<evidence type="ECO:0000256" key="6">
    <source>
        <dbReference type="ARBA" id="ARBA00022523"/>
    </source>
</evidence>
<dbReference type="PANTHER" id="PTHR11709:SF262">
    <property type="entry name" value="LACCASE-14"/>
    <property type="match status" value="1"/>
</dbReference>
<evidence type="ECO:0000259" key="16">
    <source>
        <dbReference type="Pfam" id="PF07732"/>
    </source>
</evidence>
<dbReference type="InterPro" id="IPR034289">
    <property type="entry name" value="CuRO_3_LCC"/>
</dbReference>
<evidence type="ECO:0000259" key="14">
    <source>
        <dbReference type="Pfam" id="PF00394"/>
    </source>
</evidence>
<name>A0A833R7Z2_9POAL</name>
<dbReference type="InterPro" id="IPR034288">
    <property type="entry name" value="CuRO_1_LCC"/>
</dbReference>
<gene>
    <name evidence="17" type="ORF">FCM35_KLT19345</name>
</gene>
<dbReference type="CDD" id="cd13897">
    <property type="entry name" value="CuRO_3_LCC_plant"/>
    <property type="match status" value="1"/>
</dbReference>
<keyword evidence="10 13" id="KW-0560">Oxidoreductase</keyword>
<evidence type="ECO:0000256" key="5">
    <source>
        <dbReference type="ARBA" id="ARBA00012297"/>
    </source>
</evidence>
<dbReference type="CDD" id="cd13849">
    <property type="entry name" value="CuRO_1_LCC_plant"/>
    <property type="match status" value="2"/>
</dbReference>
<keyword evidence="13" id="KW-0732">Signal</keyword>
<proteinExistence type="inferred from homology"/>
<keyword evidence="6 13" id="KW-0052">Apoplast</keyword>
<feature type="signal peptide" evidence="13">
    <location>
        <begin position="1"/>
        <end position="28"/>
    </location>
</feature>
<evidence type="ECO:0000256" key="13">
    <source>
        <dbReference type="RuleBase" id="RU361119"/>
    </source>
</evidence>
<evidence type="ECO:0000256" key="11">
    <source>
        <dbReference type="ARBA" id="ARBA00023008"/>
    </source>
</evidence>
<evidence type="ECO:0000256" key="10">
    <source>
        <dbReference type="ARBA" id="ARBA00023002"/>
    </source>
</evidence>
<dbReference type="GO" id="GO:0046274">
    <property type="term" value="P:lignin catabolic process"/>
    <property type="evidence" value="ECO:0007669"/>
    <property type="project" value="UniProtKB-KW"/>
</dbReference>
<dbReference type="Pfam" id="PF07731">
    <property type="entry name" value="Cu-oxidase_2"/>
    <property type="match status" value="1"/>
</dbReference>
<dbReference type="SUPFAM" id="SSF49503">
    <property type="entry name" value="Cupredoxins"/>
    <property type="match status" value="5"/>
</dbReference>
<dbReference type="InterPro" id="IPR034285">
    <property type="entry name" value="CuRO_2_LCC"/>
</dbReference>
<dbReference type="InterPro" id="IPR008972">
    <property type="entry name" value="Cupredoxin"/>
</dbReference>
<reference evidence="17" key="1">
    <citation type="submission" date="2020-01" db="EMBL/GenBank/DDBJ databases">
        <title>Genome sequence of Kobresia littledalei, the first chromosome-level genome in the family Cyperaceae.</title>
        <authorList>
            <person name="Qu G."/>
        </authorList>
    </citation>
    <scope>NUCLEOTIDE SEQUENCE</scope>
    <source>
        <strain evidence="17">C.B.Clarke</strain>
        <tissue evidence="17">Leaf</tissue>
    </source>
</reference>
<keyword evidence="8 13" id="KW-0479">Metal-binding</keyword>
<protein>
    <recommendedName>
        <fullName evidence="5 13">Laccase</fullName>
        <ecNumber evidence="5 13">1.10.3.2</ecNumber>
    </recommendedName>
    <alternativeName>
        <fullName evidence="13">Benzenediol:oxygen oxidoreductase</fullName>
    </alternativeName>
    <alternativeName>
        <fullName evidence="13">Diphenol oxidase</fullName>
    </alternativeName>
    <alternativeName>
        <fullName evidence="13">Urishiol oxidase</fullName>
    </alternativeName>
</protein>
<dbReference type="OrthoDB" id="2121828at2759"/>
<evidence type="ECO:0000256" key="4">
    <source>
        <dbReference type="ARBA" id="ARBA00010609"/>
    </source>
</evidence>
<dbReference type="EMBL" id="SWLB01000007">
    <property type="protein sequence ID" value="KAF3336759.1"/>
    <property type="molecule type" value="Genomic_DNA"/>
</dbReference>
<feature type="domain" description="Plastocyanin-like" evidence="14">
    <location>
        <begin position="163"/>
        <end position="318"/>
    </location>
</feature>
<evidence type="ECO:0000256" key="7">
    <source>
        <dbReference type="ARBA" id="ARBA00022525"/>
    </source>
</evidence>
<dbReference type="PROSITE" id="PS00080">
    <property type="entry name" value="MULTICOPPER_OXIDASE2"/>
    <property type="match status" value="1"/>
</dbReference>
<dbReference type="EC" id="1.10.3.2" evidence="5 13"/>
<comment type="catalytic activity">
    <reaction evidence="1 13">
        <text>4 hydroquinone + O2 = 4 benzosemiquinone + 2 H2O</text>
        <dbReference type="Rhea" id="RHEA:11276"/>
        <dbReference type="ChEBI" id="CHEBI:15377"/>
        <dbReference type="ChEBI" id="CHEBI:15379"/>
        <dbReference type="ChEBI" id="CHEBI:17594"/>
        <dbReference type="ChEBI" id="CHEBI:17977"/>
        <dbReference type="EC" id="1.10.3.2"/>
    </reaction>
</comment>
<comment type="subcellular location">
    <subcellularLocation>
        <location evidence="3 13">Secreted</location>
        <location evidence="3 13">Extracellular space</location>
        <location evidence="3 13">Apoplast</location>
    </subcellularLocation>
</comment>
<dbReference type="NCBIfam" id="TIGR03389">
    <property type="entry name" value="laccase"/>
    <property type="match status" value="1"/>
</dbReference>
<sequence>MELGGAYQLLKFMYAIMLLGVFAPPAFAKIHHHTFIIQETPSTRLCSTKNILTVNGQYPGPTIYARKGDTVIVKVVNQGNKNITLHWHGVDQPTNPWSDGPEYITQCPIKPGANFTQRIQFTEEEGTLWWHAHSDFDRATVHGAIVIHPRKGSTFPFPKPDKEVTLILGEWWNADVNEVLQKALATGGDVDPSDANTINGQPGDFLPCSQKDTFKVQVQQGKTYLLRVINAALSNEYFFAIANHQLTVVGTDGSYTKPYSTNYIMITPGQTMDLLLKADQLKNSSSPSRYYLATRPYNGNTAVGFDQKVATAILEYKTNKNTFATFPLLASLPEINDTNAATAFTDGIRSLASWDHPVDVPKTIDEHMYISIAVNVVSCSGNSNCTGPIGDRLAASLNNASFQNPLIDVLDAYYYSIPDVYTQDFPNKPPVFFNFTEDTIPQELFLTQKSTKVKVLDYNTTVEIVFQGTNILGGENHPMHLHGHSFYVVGKGFGNFDKEKDPLSYNLVDPPFENTIGVPKNGWAAIRFRAANPGVWFMHCHFERHTVWGMDMVFITKNGNKTPCTRLCSTKNILTVNGQYPGPTIYARKGDTVIVKVINQGNKNITLHWHGVDQPRNPWSDGPEYITQCPIKPGANFTQRIQFTEEEGTLWWHAHSDFDRATVHGAMVIHPRRGNTFPFPKPDKEVTLILGEWWNADVNEVLQKALATGGDVDPSDANTINGQPGDFLPCSQNDAFKFQVKQGNTYLLRVINAALSNEYFFTIANHQLTVVGTDGSYT</sequence>
<dbReference type="InterPro" id="IPR011707">
    <property type="entry name" value="Cu-oxidase-like_N"/>
</dbReference>
<evidence type="ECO:0000259" key="15">
    <source>
        <dbReference type="Pfam" id="PF07731"/>
    </source>
</evidence>
<dbReference type="InterPro" id="IPR011706">
    <property type="entry name" value="Cu-oxidase_C"/>
</dbReference>
<evidence type="ECO:0000256" key="3">
    <source>
        <dbReference type="ARBA" id="ARBA00004271"/>
    </source>
</evidence>
<comment type="similarity">
    <text evidence="4 13">Belongs to the multicopper oxidase family.</text>
</comment>
<feature type="domain" description="Plastocyanin-like" evidence="16">
    <location>
        <begin position="37"/>
        <end position="151"/>
    </location>
</feature>
<dbReference type="AlphaFoldDB" id="A0A833R7Z2"/>
<feature type="domain" description="Plastocyanin-like" evidence="16">
    <location>
        <begin position="561"/>
        <end position="673"/>
    </location>
</feature>
<dbReference type="PANTHER" id="PTHR11709">
    <property type="entry name" value="MULTI-COPPER OXIDASE"/>
    <property type="match status" value="1"/>
</dbReference>
<feature type="chain" id="PRO_5033096460" description="Laccase" evidence="13">
    <location>
        <begin position="29"/>
        <end position="778"/>
    </location>
</feature>
<evidence type="ECO:0000313" key="17">
    <source>
        <dbReference type="EMBL" id="KAF3336759.1"/>
    </source>
</evidence>
<dbReference type="InterPro" id="IPR017761">
    <property type="entry name" value="Laccase"/>
</dbReference>
<accession>A0A833R7Z2</accession>
<keyword evidence="9 13" id="KW-0677">Repeat</keyword>
<comment type="cofactor">
    <cofactor evidence="13">
        <name>Cu cation</name>
        <dbReference type="ChEBI" id="CHEBI:23378"/>
    </cofactor>
    <text evidence="13">Binds 4 Cu cations per monomer.</text>
</comment>
<evidence type="ECO:0000256" key="9">
    <source>
        <dbReference type="ARBA" id="ARBA00022737"/>
    </source>
</evidence>
<dbReference type="InterPro" id="IPR033138">
    <property type="entry name" value="Cu_oxidase_CS"/>
</dbReference>
<comment type="caution">
    <text evidence="17">The sequence shown here is derived from an EMBL/GenBank/DDBJ whole genome shotgun (WGS) entry which is preliminary data.</text>
</comment>
<dbReference type="GO" id="GO:0052716">
    <property type="term" value="F:hydroquinone:oxygen oxidoreductase activity"/>
    <property type="evidence" value="ECO:0007669"/>
    <property type="project" value="UniProtKB-EC"/>
</dbReference>
<comment type="function">
    <text evidence="2 13">Lignin degradation and detoxification of lignin-derived products.</text>
</comment>
<evidence type="ECO:0000313" key="18">
    <source>
        <dbReference type="Proteomes" id="UP000623129"/>
    </source>
</evidence>
<dbReference type="InterPro" id="IPR002355">
    <property type="entry name" value="Cu_oxidase_Cu_BS"/>
</dbReference>
<dbReference type="InterPro" id="IPR045087">
    <property type="entry name" value="Cu-oxidase_fam"/>
</dbReference>
<feature type="domain" description="Plastocyanin-like" evidence="15">
    <location>
        <begin position="425"/>
        <end position="559"/>
    </location>
</feature>
<dbReference type="GO" id="GO:0048046">
    <property type="term" value="C:apoplast"/>
    <property type="evidence" value="ECO:0007669"/>
    <property type="project" value="UniProtKB-SubCell"/>
</dbReference>
<keyword evidence="18" id="KW-1185">Reference proteome</keyword>
<feature type="domain" description="Plastocyanin-like" evidence="14">
    <location>
        <begin position="685"/>
        <end position="778"/>
    </location>
</feature>
<evidence type="ECO:0000256" key="1">
    <source>
        <dbReference type="ARBA" id="ARBA00000349"/>
    </source>
</evidence>
<dbReference type="Pfam" id="PF07732">
    <property type="entry name" value="Cu-oxidase_3"/>
    <property type="match status" value="2"/>
</dbReference>
<keyword evidence="7 13" id="KW-0964">Secreted</keyword>
<evidence type="ECO:0000256" key="8">
    <source>
        <dbReference type="ARBA" id="ARBA00022723"/>
    </source>
</evidence>
<evidence type="ECO:0000256" key="12">
    <source>
        <dbReference type="ARBA" id="ARBA00023185"/>
    </source>
</evidence>
<keyword evidence="12 13" id="KW-0439">Lignin degradation</keyword>
<dbReference type="InterPro" id="IPR001117">
    <property type="entry name" value="Cu-oxidase_2nd"/>
</dbReference>
<organism evidence="17 18">
    <name type="scientific">Carex littledalei</name>
    <dbReference type="NCBI Taxonomy" id="544730"/>
    <lineage>
        <taxon>Eukaryota</taxon>
        <taxon>Viridiplantae</taxon>
        <taxon>Streptophyta</taxon>
        <taxon>Embryophyta</taxon>
        <taxon>Tracheophyta</taxon>
        <taxon>Spermatophyta</taxon>
        <taxon>Magnoliopsida</taxon>
        <taxon>Liliopsida</taxon>
        <taxon>Poales</taxon>
        <taxon>Cyperaceae</taxon>
        <taxon>Cyperoideae</taxon>
        <taxon>Cariceae</taxon>
        <taxon>Carex</taxon>
        <taxon>Carex subgen. Euthyceras</taxon>
    </lineage>
</organism>
<dbReference type="GO" id="GO:0005507">
    <property type="term" value="F:copper ion binding"/>
    <property type="evidence" value="ECO:0007669"/>
    <property type="project" value="InterPro"/>
</dbReference>
<keyword evidence="11 13" id="KW-0186">Copper</keyword>